<dbReference type="InterPro" id="IPR035979">
    <property type="entry name" value="RBD_domain_sf"/>
</dbReference>
<dbReference type="Proteomes" id="UP000001628">
    <property type="component" value="Unassembled WGS sequence"/>
</dbReference>
<dbReference type="eggNOG" id="ENOG502RY8V">
    <property type="taxonomic scope" value="Eukaryota"/>
</dbReference>
<evidence type="ECO:0000256" key="1">
    <source>
        <dbReference type="SAM" id="MobiDB-lite"/>
    </source>
</evidence>
<dbReference type="AlphaFoldDB" id="A0A0A0HQK8"/>
<gene>
    <name evidence="2" type="ORF">PADG_12377</name>
</gene>
<dbReference type="HOGENOM" id="CLU_469273_0_0_1"/>
<keyword evidence="3" id="KW-1185">Reference proteome</keyword>
<protein>
    <recommendedName>
        <fullName evidence="4">RRM domain-containing protein</fullName>
    </recommendedName>
</protein>
<dbReference type="STRING" id="502780.A0A0A0HQK8"/>
<dbReference type="EMBL" id="KN275969">
    <property type="protein sequence ID" value="KGM91519.1"/>
    <property type="molecule type" value="Genomic_DNA"/>
</dbReference>
<evidence type="ECO:0008006" key="4">
    <source>
        <dbReference type="Google" id="ProtNLM"/>
    </source>
</evidence>
<dbReference type="GeneID" id="22588274"/>
<feature type="compositionally biased region" description="Polar residues" evidence="1">
    <location>
        <begin position="468"/>
        <end position="479"/>
    </location>
</feature>
<evidence type="ECO:0000313" key="2">
    <source>
        <dbReference type="EMBL" id="KGM91519.1"/>
    </source>
</evidence>
<reference evidence="2 3" key="1">
    <citation type="journal article" date="2011" name="PLoS Genet.">
        <title>Comparative genomic analysis of human fungal pathogens causing paracoccidioidomycosis.</title>
        <authorList>
            <person name="Desjardins C.A."/>
            <person name="Champion M.D."/>
            <person name="Holder J.W."/>
            <person name="Muszewska A."/>
            <person name="Goldberg J."/>
            <person name="Bailao A.M."/>
            <person name="Brigido M.M."/>
            <person name="Ferreira M.E."/>
            <person name="Garcia A.M."/>
            <person name="Grynberg M."/>
            <person name="Gujja S."/>
            <person name="Heiman D.I."/>
            <person name="Henn M.R."/>
            <person name="Kodira C.D."/>
            <person name="Leon-Narvaez H."/>
            <person name="Longo L.V."/>
            <person name="Ma L.J."/>
            <person name="Malavazi I."/>
            <person name="Matsuo A.L."/>
            <person name="Morais F.V."/>
            <person name="Pereira M."/>
            <person name="Rodriguez-Brito S."/>
            <person name="Sakthikumar S."/>
            <person name="Salem-Izacc S.M."/>
            <person name="Sykes S.M."/>
            <person name="Teixeira M.M."/>
            <person name="Vallejo M.C."/>
            <person name="Walter M.E."/>
            <person name="Yandava C."/>
            <person name="Young S."/>
            <person name="Zeng Q."/>
            <person name="Zucker J."/>
            <person name="Felipe M.S."/>
            <person name="Goldman G.H."/>
            <person name="Haas B.J."/>
            <person name="McEwen J.G."/>
            <person name="Nino-Vega G."/>
            <person name="Puccia R."/>
            <person name="San-Blas G."/>
            <person name="Soares C.M."/>
            <person name="Birren B.W."/>
            <person name="Cuomo C.A."/>
        </authorList>
    </citation>
    <scope>NUCLEOTIDE SEQUENCE [LARGE SCALE GENOMIC DNA]</scope>
    <source>
        <strain evidence="2 3">Pb18</strain>
    </source>
</reference>
<evidence type="ECO:0000313" key="3">
    <source>
        <dbReference type="Proteomes" id="UP000001628"/>
    </source>
</evidence>
<organism evidence="2 3">
    <name type="scientific">Paracoccidioides brasiliensis (strain Pb18)</name>
    <dbReference type="NCBI Taxonomy" id="502780"/>
    <lineage>
        <taxon>Eukaryota</taxon>
        <taxon>Fungi</taxon>
        <taxon>Dikarya</taxon>
        <taxon>Ascomycota</taxon>
        <taxon>Pezizomycotina</taxon>
        <taxon>Eurotiomycetes</taxon>
        <taxon>Eurotiomycetidae</taxon>
        <taxon>Onygenales</taxon>
        <taxon>Ajellomycetaceae</taxon>
        <taxon>Paracoccidioides</taxon>
    </lineage>
</organism>
<dbReference type="RefSeq" id="XP_010763394.1">
    <property type="nucleotide sequence ID" value="XM_010765092.1"/>
</dbReference>
<proteinExistence type="predicted"/>
<name>A0A0A0HQK8_PARBD</name>
<dbReference type="OrthoDB" id="336240at2759"/>
<dbReference type="GO" id="GO:0003676">
    <property type="term" value="F:nucleic acid binding"/>
    <property type="evidence" value="ECO:0007669"/>
    <property type="project" value="InterPro"/>
</dbReference>
<accession>A0A0A0HQK8</accession>
<dbReference type="SUPFAM" id="SSF54928">
    <property type="entry name" value="RNA-binding domain, RBD"/>
    <property type="match status" value="1"/>
</dbReference>
<dbReference type="Gene3D" id="3.30.70.330">
    <property type="match status" value="1"/>
</dbReference>
<feature type="region of interest" description="Disordered" evidence="1">
    <location>
        <begin position="447"/>
        <end position="479"/>
    </location>
</feature>
<dbReference type="InParanoid" id="A0A0A0HQK8"/>
<dbReference type="InterPro" id="IPR012677">
    <property type="entry name" value="Nucleotide-bd_a/b_plait_sf"/>
</dbReference>
<dbReference type="VEuPathDB" id="FungiDB:PADG_12377"/>
<dbReference type="OMA" id="GNTHHKW"/>
<dbReference type="KEGG" id="pbn:PADG_12377"/>
<sequence>MTATHTARADGSLLASYLHEMPFEDGTSNSKPPKFGVIKITNIPYAVTKHEVLQFLGRNASPLSPDLGYPVHIIMERSTGKTMDCYVEFPTIPDAEQTLSWVNRCLENFQSPKLGNRHVIVRLSSQDELLNDLFPHAKCVEWRDGVPYVDNSKKDKYCSGFQGFLTGEEIFCTVRHAEVPNRSPYCTKCLQRPYENMTSTLHKYPWYATHCFTVEDRNQLFSATFRLLHALVPKVERGRTIGLDSRVVEDLLRAGLHCPVFNNRQKFVLNIAAKNWNGPKSLSSRYWPFDTLVQKNNASEELVMEYAELIAAGVGSQNPACKIPINTWNPVMHAGSPFGKIWIEWGWGNTHHKWHDAVEYERGALSRLIAEGLQVKNNAENETLPVVSKTPSTSISVGNVPAAGGPTAAGRSNVGSVPTFRFPIRLAHNVHRHTSSAPINLIRDLNPANTSRLTNDDPHSVQPRPRPHSNSISGTSEKTITRNNIFGSVGGKIRRRNRAATAGSRHSPVLEVDEDHYANLV</sequence>